<proteinExistence type="predicted"/>
<gene>
    <name evidence="1" type="ORF">GCM10011487_30340</name>
</gene>
<evidence type="ECO:0000313" key="1">
    <source>
        <dbReference type="EMBL" id="GFE81034.1"/>
    </source>
</evidence>
<dbReference type="Proteomes" id="UP000445000">
    <property type="component" value="Unassembled WGS sequence"/>
</dbReference>
<name>A0A829YCB6_9GAMM</name>
<organism evidence="1 2">
    <name type="scientific">Steroidobacter agaridevorans</name>
    <dbReference type="NCBI Taxonomy" id="2695856"/>
    <lineage>
        <taxon>Bacteria</taxon>
        <taxon>Pseudomonadati</taxon>
        <taxon>Pseudomonadota</taxon>
        <taxon>Gammaproteobacteria</taxon>
        <taxon>Steroidobacterales</taxon>
        <taxon>Steroidobacteraceae</taxon>
        <taxon>Steroidobacter</taxon>
    </lineage>
</organism>
<accession>A0A829YCB6</accession>
<dbReference type="RefSeq" id="WP_161812738.1">
    <property type="nucleotide sequence ID" value="NZ_BLJN01000003.1"/>
</dbReference>
<protein>
    <submittedName>
        <fullName evidence="1">Uncharacterized protein</fullName>
    </submittedName>
</protein>
<evidence type="ECO:0000313" key="2">
    <source>
        <dbReference type="Proteomes" id="UP000445000"/>
    </source>
</evidence>
<reference evidence="2" key="1">
    <citation type="submission" date="2020-01" db="EMBL/GenBank/DDBJ databases">
        <title>'Steroidobacter agaridevorans' sp. nov., agar-degrading bacteria isolated from rhizosphere soils.</title>
        <authorList>
            <person name="Ikenaga M."/>
            <person name="Kataoka M."/>
            <person name="Murouchi A."/>
            <person name="Katsuragi S."/>
            <person name="Sakai M."/>
        </authorList>
    </citation>
    <scope>NUCLEOTIDE SEQUENCE [LARGE SCALE GENOMIC DNA]</scope>
    <source>
        <strain evidence="2">YU21-B</strain>
    </source>
</reference>
<sequence>MIAVLCACQPDTPPLPITGEIGLRHVSNSENEFVFALTNQSARAISLRGDRTESGRASAWDGWVACHEGTTGLWTPGPYTLVDGMPEIIEIGSARQLELVAGFAMPDEFLRDYRAGRCKLTLRLADGSLVTSEEFQP</sequence>
<comment type="caution">
    <text evidence="1">The sequence shown here is derived from an EMBL/GenBank/DDBJ whole genome shotgun (WGS) entry which is preliminary data.</text>
</comment>
<dbReference type="EMBL" id="BLJN01000003">
    <property type="protein sequence ID" value="GFE81034.1"/>
    <property type="molecule type" value="Genomic_DNA"/>
</dbReference>
<dbReference type="AlphaFoldDB" id="A0A829YCB6"/>
<keyword evidence="2" id="KW-1185">Reference proteome</keyword>